<dbReference type="InterPro" id="IPR005490">
    <property type="entry name" value="LD_TPept_cat_dom"/>
</dbReference>
<feature type="region of interest" description="Disordered" evidence="13">
    <location>
        <begin position="299"/>
        <end position="318"/>
    </location>
</feature>
<dbReference type="SUPFAM" id="SSF141523">
    <property type="entry name" value="L,D-transpeptidase catalytic domain-like"/>
    <property type="match status" value="1"/>
</dbReference>
<feature type="active site" description="Nucleophile" evidence="12">
    <location>
        <position position="207"/>
    </location>
</feature>
<dbReference type="UniPathway" id="UPA00219"/>
<keyword evidence="11 12" id="KW-0961">Cell wall biogenesis/degradation</keyword>
<evidence type="ECO:0000256" key="8">
    <source>
        <dbReference type="ARBA" id="ARBA00022801"/>
    </source>
</evidence>
<feature type="compositionally biased region" description="Basic and acidic residues" evidence="13">
    <location>
        <begin position="308"/>
        <end position="318"/>
    </location>
</feature>
<keyword evidence="9 12" id="KW-0133">Cell shape</keyword>
<dbReference type="Gene3D" id="3.10.350.10">
    <property type="entry name" value="LysM domain"/>
    <property type="match status" value="1"/>
</dbReference>
<gene>
    <name evidence="17" type="ORF">FE810_02520</name>
</gene>
<dbReference type="GO" id="GO:0071972">
    <property type="term" value="F:peptidoglycan L,D-transpeptidase activity"/>
    <property type="evidence" value="ECO:0007669"/>
    <property type="project" value="TreeGrafter"/>
</dbReference>
<dbReference type="PANTHER" id="PTHR30582">
    <property type="entry name" value="L,D-TRANSPEPTIDASE"/>
    <property type="match status" value="1"/>
</dbReference>
<evidence type="ECO:0000256" key="2">
    <source>
        <dbReference type="ARBA" id="ARBA00004752"/>
    </source>
</evidence>
<dbReference type="GO" id="GO:0071555">
    <property type="term" value="P:cell wall organization"/>
    <property type="evidence" value="ECO:0007669"/>
    <property type="project" value="UniProtKB-UniRule"/>
</dbReference>
<feature type="domain" description="LysM" evidence="15">
    <location>
        <begin position="39"/>
        <end position="83"/>
    </location>
</feature>
<dbReference type="PROSITE" id="PS51782">
    <property type="entry name" value="LYSM"/>
    <property type="match status" value="1"/>
</dbReference>
<dbReference type="Gene3D" id="2.40.440.10">
    <property type="entry name" value="L,D-transpeptidase catalytic domain-like"/>
    <property type="match status" value="1"/>
</dbReference>
<comment type="pathway">
    <text evidence="2 12">Cell wall biogenesis; peptidoglycan biosynthesis.</text>
</comment>
<evidence type="ECO:0000256" key="10">
    <source>
        <dbReference type="ARBA" id="ARBA00022984"/>
    </source>
</evidence>
<organism evidence="17 18">
    <name type="scientific">Thalassotalea litorea</name>
    <dbReference type="NCBI Taxonomy" id="2020715"/>
    <lineage>
        <taxon>Bacteria</taxon>
        <taxon>Pseudomonadati</taxon>
        <taxon>Pseudomonadota</taxon>
        <taxon>Gammaproteobacteria</taxon>
        <taxon>Alteromonadales</taxon>
        <taxon>Colwelliaceae</taxon>
        <taxon>Thalassotalea</taxon>
    </lineage>
</organism>
<dbReference type="AlphaFoldDB" id="A0A5R9IZ32"/>
<dbReference type="GO" id="GO:0005576">
    <property type="term" value="C:extracellular region"/>
    <property type="evidence" value="ECO:0007669"/>
    <property type="project" value="TreeGrafter"/>
</dbReference>
<evidence type="ECO:0000256" key="6">
    <source>
        <dbReference type="ARBA" id="ARBA00022729"/>
    </source>
</evidence>
<feature type="domain" description="L,D-TPase catalytic" evidence="16">
    <location>
        <begin position="95"/>
        <end position="231"/>
    </location>
</feature>
<evidence type="ECO:0000256" key="4">
    <source>
        <dbReference type="ARBA" id="ARBA00022676"/>
    </source>
</evidence>
<dbReference type="GO" id="GO:0018104">
    <property type="term" value="P:peptidoglycan-protein cross-linking"/>
    <property type="evidence" value="ECO:0007669"/>
    <property type="project" value="TreeGrafter"/>
</dbReference>
<sequence>MKNAVLFLVSLLITSPTFSLFAKEYTLDDQKSRLIGSVTYHTVKKGDYFQKIAEQYDIGFLALMESNPGIDPTRLKPGMILTIPSQMILPYAERKGIVINLSELRLYYFPEDSNKVHVFPVGIGKIGDSTPTLISSVSEKRHKPDWYPTQDKREEYEREHGKPMAKVIPAGPDNPLGDHALRLGQSVYLIHGTNQRFGIGMRVSSGCIRMYPKDIEWLFNEVDLGTQVKIIDQPIKMTYQAPDMRLIEVHSPLSLENHQQPSLLPFSEGVRNFLGNDPHLLELLENYIKAPKGIPMQVSPGSYANEEDAPKVEQAETL</sequence>
<evidence type="ECO:0000256" key="11">
    <source>
        <dbReference type="ARBA" id="ARBA00023316"/>
    </source>
</evidence>
<keyword evidence="10 12" id="KW-0573">Peptidoglycan synthesis</keyword>
<dbReference type="Pfam" id="PF01476">
    <property type="entry name" value="LysM"/>
    <property type="match status" value="1"/>
</dbReference>
<evidence type="ECO:0000256" key="9">
    <source>
        <dbReference type="ARBA" id="ARBA00022960"/>
    </source>
</evidence>
<dbReference type="GO" id="GO:0008360">
    <property type="term" value="P:regulation of cell shape"/>
    <property type="evidence" value="ECO:0007669"/>
    <property type="project" value="UniProtKB-UniRule"/>
</dbReference>
<evidence type="ECO:0000256" key="5">
    <source>
        <dbReference type="ARBA" id="ARBA00022679"/>
    </source>
</evidence>
<dbReference type="InterPro" id="IPR038063">
    <property type="entry name" value="Transpep_catalytic_dom"/>
</dbReference>
<name>A0A5R9IZ32_9GAMM</name>
<evidence type="ECO:0000256" key="7">
    <source>
        <dbReference type="ARBA" id="ARBA00022764"/>
    </source>
</evidence>
<feature type="active site" description="Proton donor/acceptor" evidence="12">
    <location>
        <position position="191"/>
    </location>
</feature>
<keyword evidence="6 14" id="KW-0732">Signal</keyword>
<keyword evidence="8" id="KW-0378">Hydrolase</keyword>
<comment type="similarity">
    <text evidence="3">Belongs to the YkuD family.</text>
</comment>
<evidence type="ECO:0000256" key="13">
    <source>
        <dbReference type="SAM" id="MobiDB-lite"/>
    </source>
</evidence>
<evidence type="ECO:0000256" key="3">
    <source>
        <dbReference type="ARBA" id="ARBA00005992"/>
    </source>
</evidence>
<dbReference type="CDD" id="cd00118">
    <property type="entry name" value="LysM"/>
    <property type="match status" value="1"/>
</dbReference>
<reference evidence="17 18" key="1">
    <citation type="submission" date="2019-05" db="EMBL/GenBank/DDBJ databases">
        <title>Genome sequences of Thalassotalea litorea 1K03283.</title>
        <authorList>
            <person name="Zhang D."/>
        </authorList>
    </citation>
    <scope>NUCLEOTIDE SEQUENCE [LARGE SCALE GENOMIC DNA]</scope>
    <source>
        <strain evidence="17 18">MCCC 1K03283</strain>
    </source>
</reference>
<dbReference type="SUPFAM" id="SSF54106">
    <property type="entry name" value="LysM domain"/>
    <property type="match status" value="1"/>
</dbReference>
<dbReference type="Pfam" id="PF17969">
    <property type="entry name" value="Ldt_C"/>
    <property type="match status" value="1"/>
</dbReference>
<dbReference type="InterPro" id="IPR041597">
    <property type="entry name" value="Ldt_C"/>
</dbReference>
<dbReference type="OrthoDB" id="9787225at2"/>
<dbReference type="InterPro" id="IPR036779">
    <property type="entry name" value="LysM_dom_sf"/>
</dbReference>
<keyword evidence="4" id="KW-0328">Glycosyltransferase</keyword>
<comment type="subcellular location">
    <subcellularLocation>
        <location evidence="1">Periplasm</location>
    </subcellularLocation>
</comment>
<evidence type="ECO:0000259" key="16">
    <source>
        <dbReference type="PROSITE" id="PS52029"/>
    </source>
</evidence>
<evidence type="ECO:0000313" key="18">
    <source>
        <dbReference type="Proteomes" id="UP000307790"/>
    </source>
</evidence>
<dbReference type="SMART" id="SM00257">
    <property type="entry name" value="LysM"/>
    <property type="match status" value="1"/>
</dbReference>
<feature type="signal peptide" evidence="14">
    <location>
        <begin position="1"/>
        <end position="22"/>
    </location>
</feature>
<dbReference type="InterPro" id="IPR018392">
    <property type="entry name" value="LysM"/>
</dbReference>
<dbReference type="GO" id="GO:0016757">
    <property type="term" value="F:glycosyltransferase activity"/>
    <property type="evidence" value="ECO:0007669"/>
    <property type="project" value="UniProtKB-KW"/>
</dbReference>
<feature type="chain" id="PRO_5024452699" evidence="14">
    <location>
        <begin position="23"/>
        <end position="318"/>
    </location>
</feature>
<evidence type="ECO:0000256" key="14">
    <source>
        <dbReference type="SAM" id="SignalP"/>
    </source>
</evidence>
<dbReference type="InterPro" id="IPR050979">
    <property type="entry name" value="LD-transpeptidase"/>
</dbReference>
<dbReference type="CDD" id="cd16913">
    <property type="entry name" value="YkuD_like"/>
    <property type="match status" value="1"/>
</dbReference>
<keyword evidence="18" id="KW-1185">Reference proteome</keyword>
<protein>
    <submittedName>
        <fullName evidence="17">LysM peptidoglycan-binding domain-containing protein</fullName>
    </submittedName>
</protein>
<dbReference type="PROSITE" id="PS52029">
    <property type="entry name" value="LD_TPASE"/>
    <property type="match status" value="1"/>
</dbReference>
<evidence type="ECO:0000256" key="1">
    <source>
        <dbReference type="ARBA" id="ARBA00004418"/>
    </source>
</evidence>
<dbReference type="Pfam" id="PF03734">
    <property type="entry name" value="YkuD"/>
    <property type="match status" value="1"/>
</dbReference>
<dbReference type="PANTHER" id="PTHR30582:SF24">
    <property type="entry name" value="L,D-TRANSPEPTIDASE ERFK_SRFK-RELATED"/>
    <property type="match status" value="1"/>
</dbReference>
<dbReference type="Proteomes" id="UP000307790">
    <property type="component" value="Unassembled WGS sequence"/>
</dbReference>
<evidence type="ECO:0000256" key="12">
    <source>
        <dbReference type="PROSITE-ProRule" id="PRU01373"/>
    </source>
</evidence>
<keyword evidence="5" id="KW-0808">Transferase</keyword>
<keyword evidence="7" id="KW-0574">Periplasm</keyword>
<dbReference type="EMBL" id="VCBC01000003">
    <property type="protein sequence ID" value="TLU67178.1"/>
    <property type="molecule type" value="Genomic_DNA"/>
</dbReference>
<accession>A0A5R9IZ32</accession>
<comment type="caution">
    <text evidence="17">The sequence shown here is derived from an EMBL/GenBank/DDBJ whole genome shotgun (WGS) entry which is preliminary data.</text>
</comment>
<evidence type="ECO:0000259" key="15">
    <source>
        <dbReference type="PROSITE" id="PS51782"/>
    </source>
</evidence>
<dbReference type="GO" id="GO:0042597">
    <property type="term" value="C:periplasmic space"/>
    <property type="evidence" value="ECO:0007669"/>
    <property type="project" value="UniProtKB-SubCell"/>
</dbReference>
<dbReference type="RefSeq" id="WP_138318459.1">
    <property type="nucleotide sequence ID" value="NZ_VCBC01000003.1"/>
</dbReference>
<proteinExistence type="inferred from homology"/>
<evidence type="ECO:0000313" key="17">
    <source>
        <dbReference type="EMBL" id="TLU67178.1"/>
    </source>
</evidence>